<feature type="domain" description="NfeD1b N-terminal" evidence="8">
    <location>
        <begin position="55"/>
        <end position="252"/>
    </location>
</feature>
<evidence type="ECO:0000259" key="6">
    <source>
        <dbReference type="Pfam" id="PF01957"/>
    </source>
</evidence>
<sequence length="503" mass="53832">MGRKVVEVGVQSVWQRTVKACFTRVLVSGARTWVTHAMGLALLFWANVSEAGSPVFVLPIHGEIEPAMVYWVRRGVRQAIQAKARALVLDLDTPGGRADAMEAILSALKGFPHPDATYSFIRSQALSAGAFLAAATRHIYMAPGSVIGAATPVLVAPGTWAPQALPESYEKKITSAFEALIRATAEANGHDPRVFAAMVDRELGLVIDGVEVLPKGKLLTLTNREAERKVGNPPRSLLSEGTVATLEGLVEQIAGPGTPVVWVRPTGFERLARGISLAGPLLLTLGLLLGYLELKLPGAWIFGLGSLLCFLLFFFGHYLAGLSGWEPLALFLLGLLFLLLELWMVPGLILPSVVGILLAGFALLLAAAGDWPGRTRSETIRSWTLALGELLGSIAVSLIFLWVFSRWLPHRVWSQDLDQGTVSGSGSSTDAHPTVEVGETGVAWTVLRPSGQARFENRLVDVVTDGVFIAKGTPVRVARREGSKVVVEPLVPESGGAPEMQGE</sequence>
<feature type="transmembrane region" description="Helical" evidence="5">
    <location>
        <begin position="383"/>
        <end position="404"/>
    </location>
</feature>
<name>A0A8J2BSJ6_9BACT</name>
<dbReference type="Gene3D" id="2.40.50.140">
    <property type="entry name" value="Nucleic acid-binding proteins"/>
    <property type="match status" value="1"/>
</dbReference>
<keyword evidence="9" id="KW-0645">Protease</keyword>
<dbReference type="PANTHER" id="PTHR33507:SF3">
    <property type="entry name" value="INNER MEMBRANE PROTEIN YBBJ"/>
    <property type="match status" value="1"/>
</dbReference>
<feature type="domain" description="NfeD integral membrane" evidence="7">
    <location>
        <begin position="280"/>
        <end position="398"/>
    </location>
</feature>
<feature type="transmembrane region" description="Helical" evidence="5">
    <location>
        <begin position="298"/>
        <end position="316"/>
    </location>
</feature>
<reference evidence="9" key="1">
    <citation type="submission" date="2021-02" db="EMBL/GenBank/DDBJ databases">
        <authorList>
            <person name="Cremers G."/>
            <person name="Picone N."/>
        </authorList>
    </citation>
    <scope>NUCLEOTIDE SEQUENCE</scope>
    <source>
        <strain evidence="9">PQ17</strain>
    </source>
</reference>
<organism evidence="9 10">
    <name type="scientific">Candidatus Methylacidithermus pantelleriae</name>
    <dbReference type="NCBI Taxonomy" id="2744239"/>
    <lineage>
        <taxon>Bacteria</taxon>
        <taxon>Pseudomonadati</taxon>
        <taxon>Verrucomicrobiota</taxon>
        <taxon>Methylacidiphilae</taxon>
        <taxon>Methylacidiphilales</taxon>
        <taxon>Methylacidiphilaceae</taxon>
        <taxon>Candidatus Methylacidithermus</taxon>
    </lineage>
</organism>
<evidence type="ECO:0000259" key="8">
    <source>
        <dbReference type="Pfam" id="PF25145"/>
    </source>
</evidence>
<dbReference type="EMBL" id="CAJNOB010000013">
    <property type="protein sequence ID" value="CAF0696995.1"/>
    <property type="molecule type" value="Genomic_DNA"/>
</dbReference>
<dbReference type="CDD" id="cd07021">
    <property type="entry name" value="Clp_protease_NfeD_like"/>
    <property type="match status" value="1"/>
</dbReference>
<feature type="transmembrane region" description="Helical" evidence="5">
    <location>
        <begin position="274"/>
        <end position="292"/>
    </location>
</feature>
<keyword evidence="10" id="KW-1185">Reference proteome</keyword>
<dbReference type="InterPro" id="IPR029045">
    <property type="entry name" value="ClpP/crotonase-like_dom_sf"/>
</dbReference>
<dbReference type="InterPro" id="IPR012340">
    <property type="entry name" value="NA-bd_OB-fold"/>
</dbReference>
<evidence type="ECO:0000256" key="3">
    <source>
        <dbReference type="ARBA" id="ARBA00022989"/>
    </source>
</evidence>
<evidence type="ECO:0000256" key="2">
    <source>
        <dbReference type="ARBA" id="ARBA00022692"/>
    </source>
</evidence>
<dbReference type="Pfam" id="PF01957">
    <property type="entry name" value="NfeD"/>
    <property type="match status" value="1"/>
</dbReference>
<dbReference type="InterPro" id="IPR056739">
    <property type="entry name" value="NfeD_membrane"/>
</dbReference>
<keyword evidence="4 5" id="KW-0472">Membrane</keyword>
<evidence type="ECO:0000259" key="7">
    <source>
        <dbReference type="Pfam" id="PF24961"/>
    </source>
</evidence>
<dbReference type="SUPFAM" id="SSF52096">
    <property type="entry name" value="ClpP/crotonase"/>
    <property type="match status" value="1"/>
</dbReference>
<dbReference type="GO" id="GO:0008233">
    <property type="term" value="F:peptidase activity"/>
    <property type="evidence" value="ECO:0007669"/>
    <property type="project" value="UniProtKB-KW"/>
</dbReference>
<dbReference type="Proteomes" id="UP000663859">
    <property type="component" value="Unassembled WGS sequence"/>
</dbReference>
<dbReference type="InterPro" id="IPR056738">
    <property type="entry name" value="NfeD1b_N"/>
</dbReference>
<evidence type="ECO:0000256" key="5">
    <source>
        <dbReference type="SAM" id="Phobius"/>
    </source>
</evidence>
<proteinExistence type="predicted"/>
<dbReference type="AlphaFoldDB" id="A0A8J2BSJ6"/>
<comment type="subcellular location">
    <subcellularLocation>
        <location evidence="1">Membrane</location>
        <topology evidence="1">Multi-pass membrane protein</topology>
    </subcellularLocation>
</comment>
<dbReference type="Pfam" id="PF24961">
    <property type="entry name" value="NfeD_membrane"/>
    <property type="match status" value="1"/>
</dbReference>
<dbReference type="GO" id="GO:0005886">
    <property type="term" value="C:plasma membrane"/>
    <property type="evidence" value="ECO:0007669"/>
    <property type="project" value="TreeGrafter"/>
</dbReference>
<comment type="caution">
    <text evidence="9">The sequence shown here is derived from an EMBL/GenBank/DDBJ whole genome shotgun (WGS) entry which is preliminary data.</text>
</comment>
<dbReference type="InterPro" id="IPR052165">
    <property type="entry name" value="Membrane_assoc_protease"/>
</dbReference>
<evidence type="ECO:0000256" key="1">
    <source>
        <dbReference type="ARBA" id="ARBA00004141"/>
    </source>
</evidence>
<keyword evidence="2 5" id="KW-0812">Transmembrane</keyword>
<keyword evidence="3 5" id="KW-1133">Transmembrane helix</keyword>
<accession>A0A8J2BSJ6</accession>
<dbReference type="Gene3D" id="3.90.226.10">
    <property type="entry name" value="2-enoyl-CoA Hydratase, Chain A, domain 1"/>
    <property type="match status" value="1"/>
</dbReference>
<evidence type="ECO:0000256" key="4">
    <source>
        <dbReference type="ARBA" id="ARBA00023136"/>
    </source>
</evidence>
<feature type="domain" description="NfeD-like C-terminal" evidence="6">
    <location>
        <begin position="437"/>
        <end position="489"/>
    </location>
</feature>
<feature type="transmembrane region" description="Helical" evidence="5">
    <location>
        <begin position="352"/>
        <end position="371"/>
    </location>
</feature>
<evidence type="ECO:0000313" key="10">
    <source>
        <dbReference type="Proteomes" id="UP000663859"/>
    </source>
</evidence>
<dbReference type="InterPro" id="IPR002810">
    <property type="entry name" value="NfeD-like_C"/>
</dbReference>
<keyword evidence="9" id="KW-0378">Hydrolase</keyword>
<protein>
    <submittedName>
        <fullName evidence="9">Membrane-bound serine protease, NfeD family</fullName>
    </submittedName>
</protein>
<dbReference type="PANTHER" id="PTHR33507">
    <property type="entry name" value="INNER MEMBRANE PROTEIN YBBJ"/>
    <property type="match status" value="1"/>
</dbReference>
<gene>
    <name evidence="9" type="primary">nfeD</name>
    <name evidence="9" type="ORF">MPNT_200022</name>
</gene>
<evidence type="ECO:0000313" key="9">
    <source>
        <dbReference type="EMBL" id="CAF0696995.1"/>
    </source>
</evidence>
<dbReference type="GO" id="GO:0006508">
    <property type="term" value="P:proteolysis"/>
    <property type="evidence" value="ECO:0007669"/>
    <property type="project" value="UniProtKB-KW"/>
</dbReference>
<dbReference type="Pfam" id="PF25145">
    <property type="entry name" value="NfeD1b_N"/>
    <property type="match status" value="1"/>
</dbReference>